<protein>
    <recommendedName>
        <fullName evidence="2">WKF domain-containing protein</fullName>
    </recommendedName>
</protein>
<dbReference type="PANTHER" id="PTHR22306:SF2">
    <property type="entry name" value="CHROMOSOME 7 OPEN READING FRAME 50"/>
    <property type="match status" value="1"/>
</dbReference>
<evidence type="ECO:0000313" key="4">
    <source>
        <dbReference type="Proteomes" id="UP001217754"/>
    </source>
</evidence>
<evidence type="ECO:0000256" key="1">
    <source>
        <dbReference type="SAM" id="MobiDB-lite"/>
    </source>
</evidence>
<name>A0AAF0EWX6_9BASI</name>
<feature type="region of interest" description="Disordered" evidence="1">
    <location>
        <begin position="254"/>
        <end position="286"/>
    </location>
</feature>
<evidence type="ECO:0000313" key="3">
    <source>
        <dbReference type="EMBL" id="WFD38526.1"/>
    </source>
</evidence>
<accession>A0AAF0EWX6</accession>
<feature type="compositionally biased region" description="Basic residues" evidence="1">
    <location>
        <begin position="93"/>
        <end position="104"/>
    </location>
</feature>
<feature type="domain" description="WKF" evidence="2">
    <location>
        <begin position="130"/>
        <end position="166"/>
    </location>
</feature>
<dbReference type="Proteomes" id="UP001217754">
    <property type="component" value="Chromosome 2"/>
</dbReference>
<feature type="compositionally biased region" description="Low complexity" evidence="1">
    <location>
        <begin position="39"/>
        <end position="72"/>
    </location>
</feature>
<dbReference type="AlphaFoldDB" id="A0AAF0EWX6"/>
<feature type="compositionally biased region" description="Basic residues" evidence="1">
    <location>
        <begin position="1"/>
        <end position="13"/>
    </location>
</feature>
<dbReference type="EMBL" id="CP119959">
    <property type="protein sequence ID" value="WFD38526.1"/>
    <property type="molecule type" value="Genomic_DNA"/>
</dbReference>
<dbReference type="RefSeq" id="XP_060121423.1">
    <property type="nucleotide sequence ID" value="XM_060265440.1"/>
</dbReference>
<dbReference type="Pfam" id="PF10180">
    <property type="entry name" value="WKF"/>
    <property type="match status" value="1"/>
</dbReference>
<sequence length="323" mass="34558">MAKRPRPRKRSSKKAGGEGESGNAEVASVEKGVESVPKAEATVAPEAEATAQPAEAVQPADAAQPAEAAKPAEPIPTPMQDDADDSDDDTGPQKKRKRTRKRKNPYAEPKLGPAPESVEGTSEAAQRAIAYAQAYLKDKESWKFSKPRQNWLVRHILWSQPIHEAASELSALPEATRNALPQDVQTTLVAALQLPEGGAWVPDEHVSVVSVYLQSIMGLAKQRMLDSLTDASEATIPDAPPALLEQAKRQAIVGEAQSDAKPAEQPEDEAEAKTEGEQLAADAQAASDAAEQAKAYSLARTWCTLRAARAAEALQWIQAREAA</sequence>
<dbReference type="InterPro" id="IPR019327">
    <property type="entry name" value="WKF"/>
</dbReference>
<evidence type="ECO:0000259" key="2">
    <source>
        <dbReference type="Pfam" id="PF10180"/>
    </source>
</evidence>
<dbReference type="GeneID" id="85225131"/>
<organism evidence="3 4">
    <name type="scientific">Malassezia japonica</name>
    <dbReference type="NCBI Taxonomy" id="223818"/>
    <lineage>
        <taxon>Eukaryota</taxon>
        <taxon>Fungi</taxon>
        <taxon>Dikarya</taxon>
        <taxon>Basidiomycota</taxon>
        <taxon>Ustilaginomycotina</taxon>
        <taxon>Malasseziomycetes</taxon>
        <taxon>Malasseziales</taxon>
        <taxon>Malasseziaceae</taxon>
        <taxon>Malassezia</taxon>
    </lineage>
</organism>
<feature type="compositionally biased region" description="Acidic residues" evidence="1">
    <location>
        <begin position="81"/>
        <end position="90"/>
    </location>
</feature>
<keyword evidence="4" id="KW-1185">Reference proteome</keyword>
<reference evidence="3" key="1">
    <citation type="submission" date="2023-03" db="EMBL/GenBank/DDBJ databases">
        <title>Mating type loci evolution in Malassezia.</title>
        <authorList>
            <person name="Coelho M.A."/>
        </authorList>
    </citation>
    <scope>NUCLEOTIDE SEQUENCE</scope>
    <source>
        <strain evidence="3">CBS 9431</strain>
    </source>
</reference>
<feature type="region of interest" description="Disordered" evidence="1">
    <location>
        <begin position="1"/>
        <end position="121"/>
    </location>
</feature>
<gene>
    <name evidence="3" type="ORF">MJAP1_001482</name>
</gene>
<dbReference type="PANTHER" id="PTHR22306">
    <property type="entry name" value="CHROMOSOME 7 OPEN READING FRAME 50"/>
    <property type="match status" value="1"/>
</dbReference>
<proteinExistence type="predicted"/>